<gene>
    <name evidence="1" type="ORF">Prudu_005283</name>
</gene>
<protein>
    <submittedName>
        <fullName evidence="1">Uncharacterized protein</fullName>
    </submittedName>
</protein>
<name>A0A4Y1QX84_PRUDU</name>
<proteinExistence type="predicted"/>
<feature type="non-terminal residue" evidence="1">
    <location>
        <position position="1"/>
    </location>
</feature>
<organism evidence="1">
    <name type="scientific">Prunus dulcis</name>
    <name type="common">Almond</name>
    <name type="synonym">Amygdalus dulcis</name>
    <dbReference type="NCBI Taxonomy" id="3755"/>
    <lineage>
        <taxon>Eukaryota</taxon>
        <taxon>Viridiplantae</taxon>
        <taxon>Streptophyta</taxon>
        <taxon>Embryophyta</taxon>
        <taxon>Tracheophyta</taxon>
        <taxon>Spermatophyta</taxon>
        <taxon>Magnoliopsida</taxon>
        <taxon>eudicotyledons</taxon>
        <taxon>Gunneridae</taxon>
        <taxon>Pentapetalae</taxon>
        <taxon>rosids</taxon>
        <taxon>fabids</taxon>
        <taxon>Rosales</taxon>
        <taxon>Rosaceae</taxon>
        <taxon>Amygdaloideae</taxon>
        <taxon>Amygdaleae</taxon>
        <taxon>Prunus</taxon>
    </lineage>
</organism>
<evidence type="ECO:0000313" key="1">
    <source>
        <dbReference type="EMBL" id="BBG96470.1"/>
    </source>
</evidence>
<dbReference type="AlphaFoldDB" id="A0A4Y1QX84"/>
<sequence>YDISIFIRAKTTYKNISDNTRLVQGLEGNHENASDEHDDDQLAVERWERSRLFRVERRLVGFQLAGWRASGVKWESCWFFDVYIWRLLLFYTAIVHRLQFWLPFFTDFLAFFSFDSKINFHLNSSPSAARLALASDQMPMLTAPSTIVSSPLLPTAAPRKLSEKIICRAGDLQSTEQWIETSEHVVECFECFETDGERKTEENIPLLSLERLKMRHRRIFENYGLEWIFCRPKFERFIVKKSIV</sequence>
<reference evidence="1" key="1">
    <citation type="journal article" date="2019" name="Science">
        <title>Mutation of a bHLH transcription factor allowed almond domestication.</title>
        <authorList>
            <person name="Sanchez-Perez R."/>
            <person name="Pavan S."/>
            <person name="Mazzeo R."/>
            <person name="Moldovan C."/>
            <person name="Aiese Cigliano R."/>
            <person name="Del Cueto J."/>
            <person name="Ricciardi F."/>
            <person name="Lotti C."/>
            <person name="Ricciardi L."/>
            <person name="Dicenta F."/>
            <person name="Lopez-Marques R.L."/>
            <person name="Lindberg Moller B."/>
        </authorList>
    </citation>
    <scope>NUCLEOTIDE SEQUENCE</scope>
</reference>
<dbReference type="EMBL" id="AP019298">
    <property type="protein sequence ID" value="BBG96470.1"/>
    <property type="molecule type" value="Genomic_DNA"/>
</dbReference>
<accession>A0A4Y1QX84</accession>